<evidence type="ECO:0000313" key="3">
    <source>
        <dbReference type="Proteomes" id="UP000680714"/>
    </source>
</evidence>
<keyword evidence="1" id="KW-1133">Transmembrane helix</keyword>
<name>A0ABS5IG88_9PROT</name>
<gene>
    <name evidence="2" type="ORF">KEC16_15850</name>
</gene>
<comment type="caution">
    <text evidence="2">The sequence shown here is derived from an EMBL/GenBank/DDBJ whole genome shotgun (WGS) entry which is preliminary data.</text>
</comment>
<keyword evidence="3" id="KW-1185">Reference proteome</keyword>
<keyword evidence="1" id="KW-0812">Transmembrane</keyword>
<protein>
    <recommendedName>
        <fullName evidence="4">Secreted (Periplasmic) protein</fullName>
    </recommendedName>
</protein>
<evidence type="ECO:0000256" key="1">
    <source>
        <dbReference type="SAM" id="Phobius"/>
    </source>
</evidence>
<dbReference type="Proteomes" id="UP000680714">
    <property type="component" value="Unassembled WGS sequence"/>
</dbReference>
<evidence type="ECO:0000313" key="2">
    <source>
        <dbReference type="EMBL" id="MBR9973197.1"/>
    </source>
</evidence>
<feature type="transmembrane region" description="Helical" evidence="1">
    <location>
        <begin position="12"/>
        <end position="29"/>
    </location>
</feature>
<sequence length="123" mass="13899">MSEVLDQAAAWATILGFVIAAGSVAGIAFQASRYMAVRNADLRQREFENYHRLLHDLATGFDGKGKMVSQMAIIFELRNYPSYAQMSIKVLKKLQDDWKDSGKPELLDELVSTINFLNKRKSQ</sequence>
<dbReference type="EMBL" id="JAGTUF010000019">
    <property type="protein sequence ID" value="MBR9973197.1"/>
    <property type="molecule type" value="Genomic_DNA"/>
</dbReference>
<reference evidence="2 3" key="1">
    <citation type="submission" date="2021-04" db="EMBL/GenBank/DDBJ databases">
        <title>Magnetospirillum sulfuroxidans sp. nov., a facultative chemolithoautotrophic sulfur-oxidizing alphaproteobacterium isolated from freshwater sediment and proposals for Paramagetospirillum gen. nov., and Magnetospirillaceae fam. nov.</title>
        <authorList>
            <person name="Koziaeva V."/>
            <person name="Geelhoed J.S."/>
            <person name="Sorokin D.Y."/>
            <person name="Grouzdev D.S."/>
        </authorList>
    </citation>
    <scope>NUCLEOTIDE SEQUENCE [LARGE SCALE GENOMIC DNA]</scope>
    <source>
        <strain evidence="2 3">J10</strain>
    </source>
</reference>
<organism evidence="2 3">
    <name type="scientific">Magnetospirillum sulfuroxidans</name>
    <dbReference type="NCBI Taxonomy" id="611300"/>
    <lineage>
        <taxon>Bacteria</taxon>
        <taxon>Pseudomonadati</taxon>
        <taxon>Pseudomonadota</taxon>
        <taxon>Alphaproteobacteria</taxon>
        <taxon>Rhodospirillales</taxon>
        <taxon>Rhodospirillaceae</taxon>
        <taxon>Magnetospirillum</taxon>
    </lineage>
</organism>
<keyword evidence="1" id="KW-0472">Membrane</keyword>
<evidence type="ECO:0008006" key="4">
    <source>
        <dbReference type="Google" id="ProtNLM"/>
    </source>
</evidence>
<dbReference type="RefSeq" id="WP_211550707.1">
    <property type="nucleotide sequence ID" value="NZ_JAGTUF010000019.1"/>
</dbReference>
<accession>A0ABS5IG88</accession>
<proteinExistence type="predicted"/>